<sequence>MTMRLFCVIGIGLSGLVSLFAPHYQVTAEVVSSGFMILALAGTLLIQED</sequence>
<proteinExistence type="predicted"/>
<dbReference type="EMBL" id="JAPIUZ010000003">
    <property type="protein sequence ID" value="MCX2563896.1"/>
    <property type="molecule type" value="Genomic_DNA"/>
</dbReference>
<evidence type="ECO:0000313" key="1">
    <source>
        <dbReference type="EMBL" id="MCX2563896.1"/>
    </source>
</evidence>
<dbReference type="Proteomes" id="UP001301152">
    <property type="component" value="Unassembled WGS sequence"/>
</dbReference>
<gene>
    <name evidence="1" type="ORF">OQ497_08000</name>
</gene>
<accession>A0ABT3QF35</accession>
<name>A0ABT3QF35_9PROT</name>
<evidence type="ECO:0000313" key="2">
    <source>
        <dbReference type="Proteomes" id="UP001301152"/>
    </source>
</evidence>
<organism evidence="1 2">
    <name type="scientific">Acetobacter thailandicus</name>
    <dbReference type="NCBI Taxonomy" id="1502842"/>
    <lineage>
        <taxon>Bacteria</taxon>
        <taxon>Pseudomonadati</taxon>
        <taxon>Pseudomonadota</taxon>
        <taxon>Alphaproteobacteria</taxon>
        <taxon>Acetobacterales</taxon>
        <taxon>Acetobacteraceae</taxon>
        <taxon>Acetobacter</taxon>
    </lineage>
</organism>
<reference evidence="1 2" key="1">
    <citation type="submission" date="2022-11" db="EMBL/GenBank/DDBJ databases">
        <title>Genome sequencing of Acetobacter type strain.</title>
        <authorList>
            <person name="Heo J."/>
            <person name="Lee D."/>
            <person name="Han B.-H."/>
            <person name="Hong S.-B."/>
            <person name="Kwon S.-W."/>
        </authorList>
    </citation>
    <scope>NUCLEOTIDE SEQUENCE [LARGE SCALE GENOMIC DNA]</scope>
    <source>
        <strain evidence="1 2">KACC 21253</strain>
    </source>
</reference>
<keyword evidence="2" id="KW-1185">Reference proteome</keyword>
<dbReference type="RefSeq" id="WP_158092785.1">
    <property type="nucleotide sequence ID" value="NZ_JAERKX010000003.1"/>
</dbReference>
<protein>
    <submittedName>
        <fullName evidence="1">Uncharacterized protein</fullName>
    </submittedName>
</protein>
<comment type="caution">
    <text evidence="1">The sequence shown here is derived from an EMBL/GenBank/DDBJ whole genome shotgun (WGS) entry which is preliminary data.</text>
</comment>